<dbReference type="AlphaFoldDB" id="A0AAN8M1R0"/>
<gene>
    <name evidence="1" type="ORF">J4Q44_G00106530</name>
</gene>
<protein>
    <submittedName>
        <fullName evidence="1">Uncharacterized protein</fullName>
    </submittedName>
</protein>
<accession>A0AAN8M1R0</accession>
<keyword evidence="2" id="KW-1185">Reference proteome</keyword>
<dbReference type="Proteomes" id="UP001356427">
    <property type="component" value="Unassembled WGS sequence"/>
</dbReference>
<evidence type="ECO:0000313" key="1">
    <source>
        <dbReference type="EMBL" id="KAK6319442.1"/>
    </source>
</evidence>
<sequence length="190" mass="21949">MALLHEERSCLSRAWDHWQWRARQEREKRSASDTLYRHTLLHNTLSQWKDNVTMIRDRRILRVWKETAALLPAARSREQRTTTSTVFRLRCCWLGGSHILCSVKPSPAERGSEQGSVTLIKCGSSMFRLWTMYQQQSYKKIVLQHRRREAEQIDLALWHWSLSLQAKVLEAVGRGAAPEAGEAGPGCPVL</sequence>
<proteinExistence type="predicted"/>
<reference evidence="1 2" key="1">
    <citation type="submission" date="2021-04" db="EMBL/GenBank/DDBJ databases">
        <authorList>
            <person name="De Guttry C."/>
            <person name="Zahm M."/>
            <person name="Klopp C."/>
            <person name="Cabau C."/>
            <person name="Louis A."/>
            <person name="Berthelot C."/>
            <person name="Parey E."/>
            <person name="Roest Crollius H."/>
            <person name="Montfort J."/>
            <person name="Robinson-Rechavi M."/>
            <person name="Bucao C."/>
            <person name="Bouchez O."/>
            <person name="Gislard M."/>
            <person name="Lluch J."/>
            <person name="Milhes M."/>
            <person name="Lampietro C."/>
            <person name="Lopez Roques C."/>
            <person name="Donnadieu C."/>
            <person name="Braasch I."/>
            <person name="Desvignes T."/>
            <person name="Postlethwait J."/>
            <person name="Bobe J."/>
            <person name="Wedekind C."/>
            <person name="Guiguen Y."/>
        </authorList>
    </citation>
    <scope>NUCLEOTIDE SEQUENCE [LARGE SCALE GENOMIC DNA]</scope>
    <source>
        <strain evidence="1">Cs_M1</strain>
        <tissue evidence="1">Blood</tissue>
    </source>
</reference>
<dbReference type="EMBL" id="JAGTTL010000008">
    <property type="protein sequence ID" value="KAK6319442.1"/>
    <property type="molecule type" value="Genomic_DNA"/>
</dbReference>
<comment type="caution">
    <text evidence="1">The sequence shown here is derived from an EMBL/GenBank/DDBJ whole genome shotgun (WGS) entry which is preliminary data.</text>
</comment>
<organism evidence="1 2">
    <name type="scientific">Coregonus suidteri</name>
    <dbReference type="NCBI Taxonomy" id="861788"/>
    <lineage>
        <taxon>Eukaryota</taxon>
        <taxon>Metazoa</taxon>
        <taxon>Chordata</taxon>
        <taxon>Craniata</taxon>
        <taxon>Vertebrata</taxon>
        <taxon>Euteleostomi</taxon>
        <taxon>Actinopterygii</taxon>
        <taxon>Neopterygii</taxon>
        <taxon>Teleostei</taxon>
        <taxon>Protacanthopterygii</taxon>
        <taxon>Salmoniformes</taxon>
        <taxon>Salmonidae</taxon>
        <taxon>Coregoninae</taxon>
        <taxon>Coregonus</taxon>
    </lineage>
</organism>
<evidence type="ECO:0000313" key="2">
    <source>
        <dbReference type="Proteomes" id="UP001356427"/>
    </source>
</evidence>
<name>A0AAN8M1R0_9TELE</name>